<organism evidence="1 2">
    <name type="scientific">Hypholoma sublateritium (strain FD-334 SS-4)</name>
    <dbReference type="NCBI Taxonomy" id="945553"/>
    <lineage>
        <taxon>Eukaryota</taxon>
        <taxon>Fungi</taxon>
        <taxon>Dikarya</taxon>
        <taxon>Basidiomycota</taxon>
        <taxon>Agaricomycotina</taxon>
        <taxon>Agaricomycetes</taxon>
        <taxon>Agaricomycetidae</taxon>
        <taxon>Agaricales</taxon>
        <taxon>Agaricineae</taxon>
        <taxon>Strophariaceae</taxon>
        <taxon>Hypholoma</taxon>
    </lineage>
</organism>
<evidence type="ECO:0000313" key="2">
    <source>
        <dbReference type="Proteomes" id="UP000054270"/>
    </source>
</evidence>
<evidence type="ECO:0000313" key="1">
    <source>
        <dbReference type="EMBL" id="KJA20690.1"/>
    </source>
</evidence>
<dbReference type="AlphaFoldDB" id="A0A0D2PLC5"/>
<gene>
    <name evidence="1" type="ORF">HYPSUDRAFT_771505</name>
</gene>
<proteinExistence type="predicted"/>
<reference evidence="2" key="1">
    <citation type="submission" date="2014-04" db="EMBL/GenBank/DDBJ databases">
        <title>Evolutionary Origins and Diversification of the Mycorrhizal Mutualists.</title>
        <authorList>
            <consortium name="DOE Joint Genome Institute"/>
            <consortium name="Mycorrhizal Genomics Consortium"/>
            <person name="Kohler A."/>
            <person name="Kuo A."/>
            <person name="Nagy L.G."/>
            <person name="Floudas D."/>
            <person name="Copeland A."/>
            <person name="Barry K.W."/>
            <person name="Cichocki N."/>
            <person name="Veneault-Fourrey C."/>
            <person name="LaButti K."/>
            <person name="Lindquist E.A."/>
            <person name="Lipzen A."/>
            <person name="Lundell T."/>
            <person name="Morin E."/>
            <person name="Murat C."/>
            <person name="Riley R."/>
            <person name="Ohm R."/>
            <person name="Sun H."/>
            <person name="Tunlid A."/>
            <person name="Henrissat B."/>
            <person name="Grigoriev I.V."/>
            <person name="Hibbett D.S."/>
            <person name="Martin F."/>
        </authorList>
    </citation>
    <scope>NUCLEOTIDE SEQUENCE [LARGE SCALE GENOMIC DNA]</scope>
    <source>
        <strain evidence="2">FD-334 SS-4</strain>
    </source>
</reference>
<keyword evidence="2" id="KW-1185">Reference proteome</keyword>
<name>A0A0D2PLC5_HYPSF</name>
<protein>
    <submittedName>
        <fullName evidence="1">Uncharacterized protein</fullName>
    </submittedName>
</protein>
<dbReference type="Proteomes" id="UP000054270">
    <property type="component" value="Unassembled WGS sequence"/>
</dbReference>
<dbReference type="EMBL" id="KN817564">
    <property type="protein sequence ID" value="KJA20690.1"/>
    <property type="molecule type" value="Genomic_DNA"/>
</dbReference>
<sequence length="103" mass="11369">MMRRAHSPRAGAVGEPNIGSVLRFLATATLADAWKLWVQCFRIGPPCRYGADPHPEEKSHATNTMLRSITDCGVPNPPGNRPEKVAFRQVGNDWNNACSEVRI</sequence>
<accession>A0A0D2PLC5</accession>